<dbReference type="EMBL" id="QKUF01000002">
    <property type="protein sequence ID" value="PZW34370.1"/>
    <property type="molecule type" value="Genomic_DNA"/>
</dbReference>
<evidence type="ECO:0000256" key="5">
    <source>
        <dbReference type="ARBA" id="ARBA00023002"/>
    </source>
</evidence>
<dbReference type="PRINTS" id="PR00368">
    <property type="entry name" value="FADPNR"/>
</dbReference>
<dbReference type="PANTHER" id="PTHR42913">
    <property type="entry name" value="APOPTOSIS-INDUCING FACTOR 1"/>
    <property type="match status" value="1"/>
</dbReference>
<reference evidence="7 8" key="1">
    <citation type="submission" date="2018-06" db="EMBL/GenBank/DDBJ databases">
        <title>Genomic Encyclopedia of Archaeal and Bacterial Type Strains, Phase II (KMG-II): from individual species to whole genera.</title>
        <authorList>
            <person name="Goeker M."/>
        </authorList>
    </citation>
    <scope>NUCLEOTIDE SEQUENCE [LARGE SCALE GENOMIC DNA]</scope>
    <source>
        <strain evidence="7 8">ATCC BAA-1881</strain>
    </source>
</reference>
<comment type="caution">
    <text evidence="7">The sequence shown here is derived from an EMBL/GenBank/DDBJ whole genome shotgun (WGS) entry which is preliminary data.</text>
</comment>
<organism evidence="7 8">
    <name type="scientific">Thermosporothrix hazakensis</name>
    <dbReference type="NCBI Taxonomy" id="644383"/>
    <lineage>
        <taxon>Bacteria</taxon>
        <taxon>Bacillati</taxon>
        <taxon>Chloroflexota</taxon>
        <taxon>Ktedonobacteria</taxon>
        <taxon>Ktedonobacterales</taxon>
        <taxon>Thermosporotrichaceae</taxon>
        <taxon>Thermosporothrix</taxon>
    </lineage>
</organism>
<accession>A0A326UBB5</accession>
<evidence type="ECO:0000259" key="6">
    <source>
        <dbReference type="Pfam" id="PF07992"/>
    </source>
</evidence>
<dbReference type="SUPFAM" id="SSF51905">
    <property type="entry name" value="FAD/NAD(P)-binding domain"/>
    <property type="match status" value="2"/>
</dbReference>
<evidence type="ECO:0000256" key="1">
    <source>
        <dbReference type="ARBA" id="ARBA00001974"/>
    </source>
</evidence>
<gene>
    <name evidence="7" type="ORF">EI42_01207</name>
</gene>
<evidence type="ECO:0000313" key="8">
    <source>
        <dbReference type="Proteomes" id="UP000248806"/>
    </source>
</evidence>
<name>A0A326UBB5_THEHA</name>
<dbReference type="InterPro" id="IPR051169">
    <property type="entry name" value="NADH-Q_oxidoreductase"/>
</dbReference>
<keyword evidence="3" id="KW-0285">Flavoprotein</keyword>
<dbReference type="Gene3D" id="3.50.50.100">
    <property type="match status" value="1"/>
</dbReference>
<dbReference type="GO" id="GO:0019646">
    <property type="term" value="P:aerobic electron transport chain"/>
    <property type="evidence" value="ECO:0007669"/>
    <property type="project" value="TreeGrafter"/>
</dbReference>
<evidence type="ECO:0000256" key="3">
    <source>
        <dbReference type="ARBA" id="ARBA00022630"/>
    </source>
</evidence>
<dbReference type="PANTHER" id="PTHR42913:SF3">
    <property type="entry name" value="64 KDA MITOCHONDRIAL NADH DEHYDROGENASE (EUROFUNG)"/>
    <property type="match status" value="1"/>
</dbReference>
<evidence type="ECO:0000256" key="2">
    <source>
        <dbReference type="ARBA" id="ARBA00005272"/>
    </source>
</evidence>
<dbReference type="GO" id="GO:0003955">
    <property type="term" value="F:NAD(P)H dehydrogenase (quinone) activity"/>
    <property type="evidence" value="ECO:0007669"/>
    <property type="project" value="TreeGrafter"/>
</dbReference>
<feature type="domain" description="FAD/NAD(P)-binding" evidence="6">
    <location>
        <begin position="46"/>
        <end position="367"/>
    </location>
</feature>
<keyword evidence="8" id="KW-1185">Reference proteome</keyword>
<dbReference type="InterPro" id="IPR036188">
    <property type="entry name" value="FAD/NAD-bd_sf"/>
</dbReference>
<dbReference type="Pfam" id="PF07992">
    <property type="entry name" value="Pyr_redox_2"/>
    <property type="match status" value="1"/>
</dbReference>
<dbReference type="RefSeq" id="WP_211326047.1">
    <property type="nucleotide sequence ID" value="NZ_BIFX01000001.1"/>
</dbReference>
<dbReference type="AlphaFoldDB" id="A0A326UBB5"/>
<comment type="similarity">
    <text evidence="2">Belongs to the NADH dehydrogenase family.</text>
</comment>
<protein>
    <submittedName>
        <fullName evidence="7">NADH dehydrogenase</fullName>
    </submittedName>
</protein>
<sequence length="472" mass="51706">MRKRMALLGLAAAGGVLLGRKWWQHRREEEAHVSQSEESYHQSGTRILILGAGFGGLSTALKLDQQFGPSDNVSILVVDRNNDMLFTPLLWTVASGRADPDNILIPIRAFQRGRHFHVLHAEVVGIDLENKRVHTSAGMRSYDILVIALGSHTTMPHLPGLEEYAFPFHTPADALELRNRLIDCIEAAHRTSDPEEKQAFLTFVVGGAGDTGVELAAIIHDYVTSGLAREYPWLVNHPVRVIVAGRADRILPTSNPGIAQKTRQVLESEGIEIHTGTSVKAVTATTVETSHGTIPSHTLFWAAGTTAPHVVKELPVHHAHNGAVFVDQYLRIPTHPDVYVLGDSAWAYDSATGNPIPATAQAALHQGNYLGKAIATVIRGGQPEPYEFKMLGHLVLLGRQTGVARIGDVTLTGLPAWVVWHLVYLLRIPSMTKRLQLTLNWVLSAILGRETGQIRLQTGTPLHQKMLELQTT</sequence>
<keyword evidence="5" id="KW-0560">Oxidoreductase</keyword>
<comment type="cofactor">
    <cofactor evidence="1">
        <name>FAD</name>
        <dbReference type="ChEBI" id="CHEBI:57692"/>
    </cofactor>
</comment>
<dbReference type="InterPro" id="IPR023753">
    <property type="entry name" value="FAD/NAD-binding_dom"/>
</dbReference>
<evidence type="ECO:0000256" key="4">
    <source>
        <dbReference type="ARBA" id="ARBA00022827"/>
    </source>
</evidence>
<keyword evidence="4" id="KW-0274">FAD</keyword>
<evidence type="ECO:0000313" key="7">
    <source>
        <dbReference type="EMBL" id="PZW34370.1"/>
    </source>
</evidence>
<dbReference type="Proteomes" id="UP000248806">
    <property type="component" value="Unassembled WGS sequence"/>
</dbReference>
<proteinExistence type="inferred from homology"/>